<dbReference type="KEGG" id="micc:AUP74_00846"/>
<gene>
    <name evidence="1" type="ORF">AUP74_00846</name>
</gene>
<dbReference type="Proteomes" id="UP000095672">
    <property type="component" value="Chromosome"/>
</dbReference>
<dbReference type="Pfam" id="PF14085">
    <property type="entry name" value="DUF4265"/>
    <property type="match status" value="1"/>
</dbReference>
<evidence type="ECO:0000313" key="2">
    <source>
        <dbReference type="Proteomes" id="UP000095672"/>
    </source>
</evidence>
<dbReference type="STRING" id="1769779.AUP74_00846"/>
<protein>
    <recommendedName>
        <fullName evidence="3">DUF4265 domain-containing protein</fullName>
    </recommendedName>
</protein>
<dbReference type="PATRIC" id="fig|1769779.3.peg.864"/>
<proteinExistence type="predicted"/>
<dbReference type="InterPro" id="IPR025361">
    <property type="entry name" value="DUF4265"/>
</dbReference>
<dbReference type="AlphaFoldDB" id="A0A1C9W5A7"/>
<evidence type="ECO:0008006" key="3">
    <source>
        <dbReference type="Google" id="ProtNLM"/>
    </source>
</evidence>
<sequence length="159" mass="17732">MTALQVIELFAGTNPDGEPVVERLQVRVNEDDSCQLVRSPAFIKGIASGDTIKVNKEDQQFELVKRSGNLAIRVFCRGNSTALSDQLTPQLEKLGGELDMETPRLLVYSIHVSCGFDKIEQILNSACDGANSVWYYGNVYDPKDGQTPLNWWQDILKPE</sequence>
<reference evidence="2" key="1">
    <citation type="submission" date="2016-01" db="EMBL/GenBank/DDBJ databases">
        <title>Complete genome sequence of Microbulbifer sp. CCB-MM1, a halophile isolated from Matang Mangrove Forest, Perak.</title>
        <authorList>
            <person name="Moh T.H."/>
            <person name="Dinesh B."/>
            <person name="Lau N.-S."/>
            <person name="Go F."/>
            <person name="Alexander Chong S.-C."/>
        </authorList>
    </citation>
    <scope>NUCLEOTIDE SEQUENCE [LARGE SCALE GENOMIC DNA]</scope>
    <source>
        <strain evidence="2">CCB-MM1</strain>
    </source>
</reference>
<accession>A0A1C9W5A7</accession>
<evidence type="ECO:0000313" key="1">
    <source>
        <dbReference type="EMBL" id="AOS96313.1"/>
    </source>
</evidence>
<dbReference type="RefSeq" id="WP_069946464.1">
    <property type="nucleotide sequence ID" value="NZ_CP014143.1"/>
</dbReference>
<name>A0A1C9W5A7_9GAMM</name>
<dbReference type="OrthoDB" id="5733460at2"/>
<dbReference type="EMBL" id="CP014143">
    <property type="protein sequence ID" value="AOS96313.1"/>
    <property type="molecule type" value="Genomic_DNA"/>
</dbReference>
<organism evidence="1 2">
    <name type="scientific">Microbulbifer aggregans</name>
    <dbReference type="NCBI Taxonomy" id="1769779"/>
    <lineage>
        <taxon>Bacteria</taxon>
        <taxon>Pseudomonadati</taxon>
        <taxon>Pseudomonadota</taxon>
        <taxon>Gammaproteobacteria</taxon>
        <taxon>Cellvibrionales</taxon>
        <taxon>Microbulbiferaceae</taxon>
        <taxon>Microbulbifer</taxon>
    </lineage>
</organism>
<keyword evidence="2" id="KW-1185">Reference proteome</keyword>